<dbReference type="GO" id="GO:0005524">
    <property type="term" value="F:ATP binding"/>
    <property type="evidence" value="ECO:0007669"/>
    <property type="project" value="UniProtKB-UniRule"/>
</dbReference>
<dbReference type="GO" id="GO:0006094">
    <property type="term" value="P:gluconeogenesis"/>
    <property type="evidence" value="ECO:0007669"/>
    <property type="project" value="InterPro"/>
</dbReference>
<dbReference type="InterPro" id="IPR011761">
    <property type="entry name" value="ATP-grasp"/>
</dbReference>
<dbReference type="FunFam" id="3.20.20.70:FF:000033">
    <property type="entry name" value="Pyruvate carboxylase"/>
    <property type="match status" value="1"/>
</dbReference>
<dbReference type="SUPFAM" id="SSF51569">
    <property type="entry name" value="Aldolase"/>
    <property type="match status" value="1"/>
</dbReference>
<dbReference type="Gene3D" id="3.10.600.10">
    <property type="entry name" value="pyruvate carboxylase f1077a mutant domain"/>
    <property type="match status" value="1"/>
</dbReference>
<feature type="domain" description="Pyruvate carboxyltransferase" evidence="16">
    <location>
        <begin position="536"/>
        <end position="804"/>
    </location>
</feature>
<keyword evidence="17" id="KW-0670">Pyruvate</keyword>
<evidence type="ECO:0000259" key="15">
    <source>
        <dbReference type="PROSITE" id="PS50979"/>
    </source>
</evidence>
<dbReference type="Pfam" id="PF02786">
    <property type="entry name" value="CPSase_L_D2"/>
    <property type="match status" value="1"/>
</dbReference>
<dbReference type="NCBIfam" id="TIGR01235">
    <property type="entry name" value="pyruv_carbox"/>
    <property type="match status" value="1"/>
</dbReference>
<dbReference type="NCBIfam" id="NF009554">
    <property type="entry name" value="PRK12999.1"/>
    <property type="match status" value="1"/>
</dbReference>
<feature type="binding site" evidence="11">
    <location>
        <position position="743"/>
    </location>
    <ligand>
        <name>Mn(2+)</name>
        <dbReference type="ChEBI" id="CHEBI:29035"/>
    </ligand>
</feature>
<dbReference type="InterPro" id="IPR011764">
    <property type="entry name" value="Biotin_carboxylation_dom"/>
</dbReference>
<dbReference type="Gene3D" id="2.40.50.100">
    <property type="match status" value="1"/>
</dbReference>
<feature type="domain" description="Lipoyl-binding" evidence="13">
    <location>
        <begin position="1073"/>
        <end position="1148"/>
    </location>
</feature>
<keyword evidence="18" id="KW-1185">Reference proteome</keyword>
<dbReference type="InterPro" id="IPR005930">
    <property type="entry name" value="Pyruv_COase"/>
</dbReference>
<dbReference type="Pfam" id="PF02436">
    <property type="entry name" value="PYC_OADA"/>
    <property type="match status" value="1"/>
</dbReference>
<dbReference type="PROSITE" id="PS50968">
    <property type="entry name" value="BIOTINYL_LIPOYL"/>
    <property type="match status" value="1"/>
</dbReference>
<evidence type="ECO:0000259" key="14">
    <source>
        <dbReference type="PROSITE" id="PS50975"/>
    </source>
</evidence>
<evidence type="ECO:0000256" key="6">
    <source>
        <dbReference type="ARBA" id="ARBA00022840"/>
    </source>
</evidence>
<feature type="binding site" evidence="10">
    <location>
        <position position="122"/>
    </location>
    <ligand>
        <name>ATP</name>
        <dbReference type="ChEBI" id="CHEBI:30616"/>
    </ligand>
</feature>
<dbReference type="Pfam" id="PF00682">
    <property type="entry name" value="HMGL-like"/>
    <property type="match status" value="1"/>
</dbReference>
<dbReference type="EC" id="6.4.1.1" evidence="2 8"/>
<feature type="binding site" evidence="10">
    <location>
        <position position="206"/>
    </location>
    <ligand>
        <name>ATP</name>
        <dbReference type="ChEBI" id="CHEBI:30616"/>
    </ligand>
</feature>
<dbReference type="PROSITE" id="PS00867">
    <property type="entry name" value="CPSASE_2"/>
    <property type="match status" value="1"/>
</dbReference>
<accession>Q9K9M0</accession>
<dbReference type="InterPro" id="IPR055268">
    <property type="entry name" value="PCB-like"/>
</dbReference>
<comment type="catalytic activity">
    <reaction evidence="8">
        <text>hydrogencarbonate + pyruvate + ATP = oxaloacetate + ADP + phosphate + H(+)</text>
        <dbReference type="Rhea" id="RHEA:20844"/>
        <dbReference type="ChEBI" id="CHEBI:15361"/>
        <dbReference type="ChEBI" id="CHEBI:15378"/>
        <dbReference type="ChEBI" id="CHEBI:16452"/>
        <dbReference type="ChEBI" id="CHEBI:17544"/>
        <dbReference type="ChEBI" id="CHEBI:30616"/>
        <dbReference type="ChEBI" id="CHEBI:43474"/>
        <dbReference type="ChEBI" id="CHEBI:456216"/>
        <dbReference type="EC" id="6.4.1.1"/>
    </reaction>
</comment>
<dbReference type="Gene3D" id="3.20.20.70">
    <property type="entry name" value="Aldolase class I"/>
    <property type="match status" value="1"/>
</dbReference>
<feature type="binding site" description="via carbamate group" evidence="11">
    <location>
        <position position="714"/>
    </location>
    <ligand>
        <name>Mn(2+)</name>
        <dbReference type="ChEBI" id="CHEBI:29035"/>
    </ligand>
</feature>
<dbReference type="PANTHER" id="PTHR43778">
    <property type="entry name" value="PYRUVATE CARBOXYLASE"/>
    <property type="match status" value="1"/>
</dbReference>
<sequence length="1150" mass="128859">MDGLKNIKKVLVANRGEIAIRIFRACTELHIRTVAIYSKEDTGAYHRYKADEAYLVGEGKKPIEAYLDIEGIIEIAKRHGVDAIHPGYGFLSENIEFAKRCHEEGIIFIGPELEHLVMFGDKVQAREQAIKANLPVIPGSDGPVSSLEDVKAFADKHGYPFIIKAALGGGGRGMRIVRSENDVQESYERAKSEAKAAFGNDEVYVEKFIENPKHIEVQILADKHGNTLHLYERDCSVQRRHQKVVEVAPSVSLSEDVRERICQAAVQLAENVNYVNAGTVEFLVDREGNFYFIEVNPRIQVEHTITEMVTGIDIVQSQLFIADGEHLHGDRLGIPKQEEIVCHGYAIQSRVTTEDPSNGFLPDTGRINAYRSGGGFGVRLDAGNGFQGAVITPYYDSLLVKVSTWALTFEGAAAKMLRNLREFRIRGIKTNIAFLENVVQHRQFLSGEYNTSFIDQTPELFVFPKRKDRGTKMLSFIGETIVNGYPGLEKTKKPVFDKPPVPKLKLSEPIPDGTKQILDQHGPEGLAKWVKEQKHVLLTDTTFRDAHQSLLATRVRTHDLKQIAEPTARLLPNLFSMEMWGGATFDVAMRFLHEDPWERLLILRKKAPNVLFQMLLRASNAVGYKNYPDNLIREFVDKSANAGIDVFRIFDSLNWVEGMKLAIEAVGEANKIAEATICYTGDILDSSRPKYDLAYYKKLAKELEAAGAHILGIKDMAGLLKPEAAYQLVAELKDTVTIPVHLHTHDTSGNGIFTYARAIEAGVDIVDVAVSSMAGLTSQPSANSLYYALADSERQPNVNITALEQLAEFWEETRKFYAGFESGMNAPHTEVYEHEMPGGQYSNLQQQAKAVGLGHRWNEVKKMYRTVNDMFGDVVKVTPSSKVVGDMALYMVQNDLTEEEVYENGHKLDFPDSVVEFFEGQLGQPYQGFPKKLQEIILKGRKPITNRPGENMEPIQFEAIKEELYNKLDRQVTSHDILSYALYPKVFMEFERFRQTFGDVSVLDTPTFFYGLRPGEEIEVEIEQGKTLIVKFISLSKPQDDGNRIVYFELNGQPREVLIKDQSVKTSIISRPKADKSNPNHIGASMPGTVVKALVEKGDKVKQGDHLMITEAMKMETTVQAPFDGEVVALHVKDGDAIQTGDLLIEVKEL</sequence>
<feature type="binding site" evidence="10">
    <location>
        <position position="878"/>
    </location>
    <ligand>
        <name>substrate</name>
    </ligand>
</feature>
<dbReference type="HOGENOM" id="CLU_000395_0_1_9"/>
<dbReference type="InterPro" id="IPR005482">
    <property type="entry name" value="Biotin_COase_C"/>
</dbReference>
<feature type="binding site" evidence="11">
    <location>
        <position position="745"/>
    </location>
    <ligand>
        <name>Mn(2+)</name>
        <dbReference type="ChEBI" id="CHEBI:29035"/>
    </ligand>
</feature>
<name>Q9K9M0_HALH5</name>
<dbReference type="SUPFAM" id="SSF89000">
    <property type="entry name" value="post-HMGL domain-like"/>
    <property type="match status" value="1"/>
</dbReference>
<evidence type="ECO:0000256" key="8">
    <source>
        <dbReference type="PIRNR" id="PIRNR001594"/>
    </source>
</evidence>
<dbReference type="Proteomes" id="UP000001258">
    <property type="component" value="Chromosome"/>
</dbReference>
<dbReference type="FunFam" id="3.40.50.20:FF:000010">
    <property type="entry name" value="Propionyl-CoA carboxylase subunit alpha"/>
    <property type="match status" value="1"/>
</dbReference>
<dbReference type="Pfam" id="PF02785">
    <property type="entry name" value="Biotin_carb_C"/>
    <property type="match status" value="1"/>
</dbReference>
<evidence type="ECO:0000256" key="4">
    <source>
        <dbReference type="ARBA" id="ARBA00022723"/>
    </source>
</evidence>
<dbReference type="InterPro" id="IPR011053">
    <property type="entry name" value="Single_hybrid_motif"/>
</dbReference>
<dbReference type="SUPFAM" id="SSF52440">
    <property type="entry name" value="PreATP-grasp domain"/>
    <property type="match status" value="1"/>
</dbReference>
<dbReference type="InterPro" id="IPR000089">
    <property type="entry name" value="Biotin_lipoyl"/>
</dbReference>
<dbReference type="CDD" id="cd06850">
    <property type="entry name" value="biotinyl_domain"/>
    <property type="match status" value="1"/>
</dbReference>
<dbReference type="PIR" id="A83978">
    <property type="entry name" value="A83978"/>
</dbReference>
<dbReference type="InterPro" id="IPR013785">
    <property type="entry name" value="Aldolase_TIM"/>
</dbReference>
<dbReference type="InterPro" id="IPR005479">
    <property type="entry name" value="CPAse_ATP-bd"/>
</dbReference>
<feature type="modified residue" description="N6-carboxylysine" evidence="12">
    <location>
        <position position="714"/>
    </location>
</feature>
<dbReference type="SMART" id="SM00878">
    <property type="entry name" value="Biotin_carb_C"/>
    <property type="match status" value="1"/>
</dbReference>
<dbReference type="NCBIfam" id="NF006761">
    <property type="entry name" value="PRK09282.1"/>
    <property type="match status" value="1"/>
</dbReference>
<feature type="active site" evidence="9">
    <location>
        <position position="298"/>
    </location>
</feature>
<dbReference type="FunFam" id="2.40.50.100:FF:000003">
    <property type="entry name" value="Acetyl-CoA carboxylase biotin carboxyl carrier protein"/>
    <property type="match status" value="1"/>
</dbReference>
<dbReference type="Gene3D" id="3.30.470.20">
    <property type="entry name" value="ATP-grasp fold, B domain"/>
    <property type="match status" value="1"/>
</dbReference>
<dbReference type="Pfam" id="PF00289">
    <property type="entry name" value="Biotin_carb_N"/>
    <property type="match status" value="1"/>
</dbReference>
<evidence type="ECO:0000256" key="10">
    <source>
        <dbReference type="PIRSR" id="PIRSR001594-2"/>
    </source>
</evidence>
<gene>
    <name evidence="17" type="primary">pycA</name>
</gene>
<dbReference type="SUPFAM" id="SSF56059">
    <property type="entry name" value="Glutathione synthetase ATP-binding domain-like"/>
    <property type="match status" value="1"/>
</dbReference>
<dbReference type="InterPro" id="IPR016185">
    <property type="entry name" value="PreATP-grasp_dom_sf"/>
</dbReference>
<dbReference type="EMBL" id="BA000004">
    <property type="protein sequence ID" value="BAB06344.1"/>
    <property type="molecule type" value="Genomic_DNA"/>
</dbReference>
<organism evidence="17 18">
    <name type="scientific">Halalkalibacterium halodurans (strain ATCC BAA-125 / DSM 18197 / FERM 7344 / JCM 9153 / C-125)</name>
    <name type="common">Bacillus halodurans</name>
    <dbReference type="NCBI Taxonomy" id="272558"/>
    <lineage>
        <taxon>Bacteria</taxon>
        <taxon>Bacillati</taxon>
        <taxon>Bacillota</taxon>
        <taxon>Bacilli</taxon>
        <taxon>Bacillales</taxon>
        <taxon>Bacillaceae</taxon>
        <taxon>Halalkalibacterium (ex Joshi et al. 2022)</taxon>
    </lineage>
</organism>
<dbReference type="FunFam" id="3.30.1490.20:FF:000018">
    <property type="entry name" value="Biotin carboxylase"/>
    <property type="match status" value="1"/>
</dbReference>
<dbReference type="eggNOG" id="COG1038">
    <property type="taxonomic scope" value="Bacteria"/>
</dbReference>
<evidence type="ECO:0000259" key="13">
    <source>
        <dbReference type="PROSITE" id="PS50968"/>
    </source>
</evidence>
<reference evidence="17 18" key="1">
    <citation type="journal article" date="2000" name="Nucleic Acids Res.">
        <title>Complete genome sequence of the alkaliphilic bacterium Bacillus halodurans and genomic sequence comparison with Bacillus subtilis.</title>
        <authorList>
            <person name="Takami H."/>
            <person name="Nakasone K."/>
            <person name="Takaki Y."/>
            <person name="Maeno G."/>
            <person name="Sasaki R."/>
            <person name="Masui N."/>
            <person name="Fuji F."/>
            <person name="Hirama C."/>
            <person name="Nakamura Y."/>
            <person name="Ogasawara N."/>
            <person name="Kuhara S."/>
            <person name="Horikoshi K."/>
        </authorList>
    </citation>
    <scope>NUCLEOTIDE SEQUENCE [LARGE SCALE GENOMIC DNA]</scope>
    <source>
        <strain evidence="18">ATCC BAA-125 / DSM 18197 / FERM 7344 / JCM 9153 / C-125</strain>
    </source>
</reference>
<dbReference type="SUPFAM" id="SSF51246">
    <property type="entry name" value="Rudiment single hybrid motif"/>
    <property type="match status" value="1"/>
</dbReference>
<keyword evidence="4 11" id="KW-0479">Metal-binding</keyword>
<feature type="binding site" evidence="11">
    <location>
        <position position="545"/>
    </location>
    <ligand>
        <name>Mn(2+)</name>
        <dbReference type="ChEBI" id="CHEBI:29035"/>
    </ligand>
</feature>
<dbReference type="GO" id="GO:0004736">
    <property type="term" value="F:pyruvate carboxylase activity"/>
    <property type="evidence" value="ECO:0007669"/>
    <property type="project" value="UniProtKB-EC"/>
</dbReference>
<proteinExistence type="predicted"/>
<evidence type="ECO:0000313" key="17">
    <source>
        <dbReference type="EMBL" id="BAB06344.1"/>
    </source>
</evidence>
<dbReference type="InterPro" id="IPR005481">
    <property type="entry name" value="BC-like_N"/>
</dbReference>
<evidence type="ECO:0000256" key="11">
    <source>
        <dbReference type="PIRSR" id="PIRSR001594-3"/>
    </source>
</evidence>
<dbReference type="OrthoDB" id="9807469at2"/>
<dbReference type="AlphaFoldDB" id="Q9K9M0"/>
<keyword evidence="3 8" id="KW-0436">Ligase</keyword>
<feature type="binding site" evidence="10">
    <location>
        <position position="617"/>
    </location>
    <ligand>
        <name>substrate</name>
    </ligand>
</feature>
<feature type="domain" description="Biotin carboxylation" evidence="15">
    <location>
        <begin position="6"/>
        <end position="459"/>
    </location>
</feature>
<evidence type="ECO:0000256" key="3">
    <source>
        <dbReference type="ARBA" id="ARBA00022598"/>
    </source>
</evidence>
<evidence type="ECO:0000256" key="1">
    <source>
        <dbReference type="ARBA" id="ARBA00001953"/>
    </source>
</evidence>
<evidence type="ECO:0000256" key="7">
    <source>
        <dbReference type="ARBA" id="ARBA00023267"/>
    </source>
</evidence>
<dbReference type="SUPFAM" id="SSF51230">
    <property type="entry name" value="Single hybrid motif"/>
    <property type="match status" value="1"/>
</dbReference>
<dbReference type="RefSeq" id="WP_010898776.1">
    <property type="nucleotide sequence ID" value="NC_002570.2"/>
</dbReference>
<feature type="modified residue" description="N6-biotinyllysine" evidence="12">
    <location>
        <position position="1114"/>
    </location>
</feature>
<dbReference type="Pfam" id="PF00364">
    <property type="entry name" value="Biotin_lipoyl"/>
    <property type="match status" value="1"/>
</dbReference>
<dbReference type="CDD" id="cd07937">
    <property type="entry name" value="DRE_TIM_PC_TC_5S"/>
    <property type="match status" value="1"/>
</dbReference>
<evidence type="ECO:0000256" key="9">
    <source>
        <dbReference type="PIRSR" id="PIRSR001594-1"/>
    </source>
</evidence>
<comment type="cofactor">
    <cofactor evidence="1 8">
        <name>biotin</name>
        <dbReference type="ChEBI" id="CHEBI:57586"/>
    </cofactor>
</comment>
<dbReference type="PROSITE" id="PS50991">
    <property type="entry name" value="PYR_CT"/>
    <property type="match status" value="1"/>
</dbReference>
<dbReference type="PROSITE" id="PS50979">
    <property type="entry name" value="BC"/>
    <property type="match status" value="1"/>
</dbReference>
<keyword evidence="7 8" id="KW-0092">Biotin</keyword>
<dbReference type="PIRSF" id="PIRSF001594">
    <property type="entry name" value="Pyruv_carbox"/>
    <property type="match status" value="1"/>
</dbReference>
<dbReference type="KEGG" id="bha:BH2625"/>
<evidence type="ECO:0000256" key="5">
    <source>
        <dbReference type="ARBA" id="ARBA00022741"/>
    </source>
</evidence>
<dbReference type="InterPro" id="IPR000891">
    <property type="entry name" value="PYR_CT"/>
</dbReference>
<evidence type="ECO:0000256" key="12">
    <source>
        <dbReference type="PIRSR" id="PIRSR001594-4"/>
    </source>
</evidence>
<dbReference type="GO" id="GO:0005737">
    <property type="term" value="C:cytoplasm"/>
    <property type="evidence" value="ECO:0007669"/>
    <property type="project" value="TreeGrafter"/>
</dbReference>
<dbReference type="PROSITE" id="PS50975">
    <property type="entry name" value="ATP_GRASP"/>
    <property type="match status" value="1"/>
</dbReference>
<feature type="binding site" evidence="10">
    <location>
        <position position="241"/>
    </location>
    <ligand>
        <name>ATP</name>
        <dbReference type="ChEBI" id="CHEBI:30616"/>
    </ligand>
</feature>
<feature type="domain" description="ATP-grasp" evidence="14">
    <location>
        <begin position="128"/>
        <end position="323"/>
    </location>
</feature>
<dbReference type="PANTHER" id="PTHR43778:SF2">
    <property type="entry name" value="PYRUVATE CARBOXYLASE, MITOCHONDRIAL"/>
    <property type="match status" value="1"/>
</dbReference>
<protein>
    <recommendedName>
        <fullName evidence="2 8">Pyruvate carboxylase</fullName>
        <ecNumber evidence="2 8">6.4.1.1</ecNumber>
    </recommendedName>
</protein>
<keyword evidence="5 8" id="KW-0547">Nucleotide-binding</keyword>
<dbReference type="FunFam" id="3.10.600.10:FF:000004">
    <property type="entry name" value="Pyruvate carboxylase"/>
    <property type="match status" value="1"/>
</dbReference>
<dbReference type="InterPro" id="IPR003379">
    <property type="entry name" value="Carboxylase_cons_dom"/>
</dbReference>
<dbReference type="InterPro" id="IPR011054">
    <property type="entry name" value="Rudment_hybrid_motif"/>
</dbReference>
<evidence type="ECO:0000313" key="18">
    <source>
        <dbReference type="Proteomes" id="UP000001258"/>
    </source>
</evidence>
<dbReference type="STRING" id="272558.gene:10728523"/>
<comment type="function">
    <text evidence="8">Catalyzes a 2-step reaction, involving the ATP-dependent carboxylation of the covalently attached biotin in the first step and the transfer of the carboxyl group to pyruvate in the second.</text>
</comment>
<evidence type="ECO:0000259" key="16">
    <source>
        <dbReference type="PROSITE" id="PS50991"/>
    </source>
</evidence>
<keyword evidence="6 8" id="KW-0067">ATP-binding</keyword>
<dbReference type="GO" id="GO:0046872">
    <property type="term" value="F:metal ion binding"/>
    <property type="evidence" value="ECO:0007669"/>
    <property type="project" value="UniProtKB-KW"/>
</dbReference>
<dbReference type="FunFam" id="3.30.470.20:FF:000012">
    <property type="entry name" value="Pyruvate carboxylase"/>
    <property type="match status" value="1"/>
</dbReference>
<evidence type="ECO:0000256" key="2">
    <source>
        <dbReference type="ARBA" id="ARBA00013057"/>
    </source>
</evidence>